<dbReference type="PANTHER" id="PTHR47424:SF5">
    <property type="entry name" value="ZN(II)2CYS6 TRANSCRIPTION FACTOR (EUROFUNG)"/>
    <property type="match status" value="1"/>
</dbReference>
<organism evidence="7 8">
    <name type="scientific">Ophiocordyceps camponoti-rufipedis</name>
    <dbReference type="NCBI Taxonomy" id="2004952"/>
    <lineage>
        <taxon>Eukaryota</taxon>
        <taxon>Fungi</taxon>
        <taxon>Dikarya</taxon>
        <taxon>Ascomycota</taxon>
        <taxon>Pezizomycotina</taxon>
        <taxon>Sordariomycetes</taxon>
        <taxon>Hypocreomycetidae</taxon>
        <taxon>Hypocreales</taxon>
        <taxon>Ophiocordycipitaceae</taxon>
        <taxon>Ophiocordyceps</taxon>
    </lineage>
</organism>
<evidence type="ECO:0000256" key="2">
    <source>
        <dbReference type="ARBA" id="ARBA00023015"/>
    </source>
</evidence>
<dbReference type="GO" id="GO:0000435">
    <property type="term" value="P:positive regulation of transcription from RNA polymerase II promoter by galactose"/>
    <property type="evidence" value="ECO:0007669"/>
    <property type="project" value="TreeGrafter"/>
</dbReference>
<name>A0A2C5ZEK7_9HYPO</name>
<evidence type="ECO:0000259" key="6">
    <source>
        <dbReference type="PROSITE" id="PS50048"/>
    </source>
</evidence>
<keyword evidence="4" id="KW-0539">Nucleus</keyword>
<dbReference type="EMBL" id="NJES01000087">
    <property type="protein sequence ID" value="PHH78230.1"/>
    <property type="molecule type" value="Genomic_DNA"/>
</dbReference>
<comment type="caution">
    <text evidence="7">The sequence shown here is derived from an EMBL/GenBank/DDBJ whole genome shotgun (WGS) entry which is preliminary data.</text>
</comment>
<proteinExistence type="predicted"/>
<dbReference type="Proteomes" id="UP000226431">
    <property type="component" value="Unassembled WGS sequence"/>
</dbReference>
<dbReference type="InterPro" id="IPR007219">
    <property type="entry name" value="XnlR_reg_dom"/>
</dbReference>
<feature type="region of interest" description="Disordered" evidence="5">
    <location>
        <begin position="1"/>
        <end position="65"/>
    </location>
</feature>
<feature type="region of interest" description="Disordered" evidence="5">
    <location>
        <begin position="146"/>
        <end position="173"/>
    </location>
</feature>
<evidence type="ECO:0000313" key="8">
    <source>
        <dbReference type="Proteomes" id="UP000226431"/>
    </source>
</evidence>
<keyword evidence="8" id="KW-1185">Reference proteome</keyword>
<dbReference type="SMART" id="SM00066">
    <property type="entry name" value="GAL4"/>
    <property type="match status" value="1"/>
</dbReference>
<dbReference type="CDD" id="cd12148">
    <property type="entry name" value="fungal_TF_MHR"/>
    <property type="match status" value="1"/>
</dbReference>
<dbReference type="GO" id="GO:0000981">
    <property type="term" value="F:DNA-binding transcription factor activity, RNA polymerase II-specific"/>
    <property type="evidence" value="ECO:0007669"/>
    <property type="project" value="InterPro"/>
</dbReference>
<dbReference type="Pfam" id="PF04082">
    <property type="entry name" value="Fungal_trans"/>
    <property type="match status" value="1"/>
</dbReference>
<dbReference type="InterPro" id="IPR001138">
    <property type="entry name" value="Zn2Cys6_DnaBD"/>
</dbReference>
<dbReference type="PROSITE" id="PS50048">
    <property type="entry name" value="ZN2_CY6_FUNGAL_2"/>
    <property type="match status" value="1"/>
</dbReference>
<dbReference type="SMART" id="SM00906">
    <property type="entry name" value="Fungal_trans"/>
    <property type="match status" value="1"/>
</dbReference>
<dbReference type="CDD" id="cd00067">
    <property type="entry name" value="GAL4"/>
    <property type="match status" value="1"/>
</dbReference>
<accession>A0A2C5ZEK7</accession>
<feature type="domain" description="Zn(2)-C6 fungal-type" evidence="6">
    <location>
        <begin position="74"/>
        <end position="103"/>
    </location>
</feature>
<evidence type="ECO:0000256" key="1">
    <source>
        <dbReference type="ARBA" id="ARBA00022723"/>
    </source>
</evidence>
<dbReference type="PANTHER" id="PTHR47424">
    <property type="entry name" value="REGULATORY PROTEIN GAL4"/>
    <property type="match status" value="1"/>
</dbReference>
<evidence type="ECO:0000256" key="4">
    <source>
        <dbReference type="ARBA" id="ARBA00023242"/>
    </source>
</evidence>
<dbReference type="STRING" id="2004952.A0A2C5ZEK7"/>
<feature type="compositionally biased region" description="Low complexity" evidence="5">
    <location>
        <begin position="158"/>
        <end position="170"/>
    </location>
</feature>
<keyword evidence="2" id="KW-0805">Transcription regulation</keyword>
<keyword evidence="3" id="KW-0804">Transcription</keyword>
<dbReference type="SUPFAM" id="SSF57701">
    <property type="entry name" value="Zn2/Cys6 DNA-binding domain"/>
    <property type="match status" value="1"/>
</dbReference>
<dbReference type="GO" id="GO:0008270">
    <property type="term" value="F:zinc ion binding"/>
    <property type="evidence" value="ECO:0007669"/>
    <property type="project" value="InterPro"/>
</dbReference>
<evidence type="ECO:0000256" key="5">
    <source>
        <dbReference type="SAM" id="MobiDB-lite"/>
    </source>
</evidence>
<dbReference type="Gene3D" id="4.10.240.10">
    <property type="entry name" value="Zn(2)-C6 fungal-type DNA-binding domain"/>
    <property type="match status" value="1"/>
</dbReference>
<dbReference type="GO" id="GO:0000978">
    <property type="term" value="F:RNA polymerase II cis-regulatory region sequence-specific DNA binding"/>
    <property type="evidence" value="ECO:0007669"/>
    <property type="project" value="TreeGrafter"/>
</dbReference>
<sequence>MEQIETQASDLRILAQPQPQPQSDSACTPQQQQASPPPPGSGFGDDPGHAGKRKADDGGSKQTRSKRNRYISIACNECKRRKIKCNGETPCQRCGNLNLACLYAPNCCANNFRDSDEFKSVMAQLGRLQDEVVRLNQTVSIIRTGSARPVPAPAPHEVASSPPQASSVSARQRPRDWSASSSAFIGSTSTAFNLDVANNTIANMGYRCVDDASEPEHQSSEITAAGPAPCDPLFEFPKDEILRLCQFYQDEIGIMYPVIDIPAVTIYARRLTDMMAEARSQQRPLENINDAQTLRLKLILCCALVVEQHGHSEEATRLYESMDVVLNRKLMVDASDVANLPILILLAGYRLFSMEEVLAWRVIGHVVRLCVELGIHQKRGLMGISDEVERSYALNSFWTAFVLDRRWGFAAGLPFTLHDDEIDPELPYPGHPFLIAMITYSRLGAKVWRQVSHFGPVLARELRQEEIEDLDREILQWYETVPEEIKVRNWAKEKSVTTYDVLRKKIWTYLRFNQLRLWLYTPILHSATSIMSNPLQAQRAVDLARDTIQYLHHLNTTTNLYRVGQVFYHQFLASAIAVVFLASVHAPVRFSGVCRHEFYVALDMVKDLSAKSWVSKRLWRTVKSLKDVAPRFGLGPDTETRSAAALHMTTYPTLSPSAPPQQGGHSPWSLDNGRELHMELSKIFEDHVGSNAGHQSALASSSSSSGTGGDTFAAVGNVYGELRDML</sequence>
<protein>
    <recommendedName>
        <fullName evidence="6">Zn(2)-C6 fungal-type domain-containing protein</fullName>
    </recommendedName>
</protein>
<reference evidence="7 8" key="1">
    <citation type="submission" date="2017-06" db="EMBL/GenBank/DDBJ databases">
        <title>Ant-infecting Ophiocordyceps genomes reveal a high diversity of potential behavioral manipulation genes and a possible major role for enterotoxins.</title>
        <authorList>
            <person name="De Bekker C."/>
            <person name="Evans H.C."/>
            <person name="Brachmann A."/>
            <person name="Hughes D.P."/>
        </authorList>
    </citation>
    <scope>NUCLEOTIDE SEQUENCE [LARGE SCALE GENOMIC DNA]</scope>
    <source>
        <strain evidence="7 8">Map16</strain>
    </source>
</reference>
<keyword evidence="1" id="KW-0479">Metal-binding</keyword>
<dbReference type="AlphaFoldDB" id="A0A2C5ZEK7"/>
<dbReference type="GO" id="GO:0006351">
    <property type="term" value="P:DNA-templated transcription"/>
    <property type="evidence" value="ECO:0007669"/>
    <property type="project" value="InterPro"/>
</dbReference>
<evidence type="ECO:0000313" key="7">
    <source>
        <dbReference type="EMBL" id="PHH78230.1"/>
    </source>
</evidence>
<evidence type="ECO:0000256" key="3">
    <source>
        <dbReference type="ARBA" id="ARBA00023163"/>
    </source>
</evidence>
<dbReference type="OrthoDB" id="3971593at2759"/>
<feature type="compositionally biased region" description="Basic and acidic residues" evidence="5">
    <location>
        <begin position="46"/>
        <end position="59"/>
    </location>
</feature>
<dbReference type="PROSITE" id="PS00463">
    <property type="entry name" value="ZN2_CY6_FUNGAL_1"/>
    <property type="match status" value="1"/>
</dbReference>
<dbReference type="GO" id="GO:0005634">
    <property type="term" value="C:nucleus"/>
    <property type="evidence" value="ECO:0007669"/>
    <property type="project" value="TreeGrafter"/>
</dbReference>
<gene>
    <name evidence="7" type="ORF">CDD80_7184</name>
</gene>
<dbReference type="InterPro" id="IPR036864">
    <property type="entry name" value="Zn2-C6_fun-type_DNA-bd_sf"/>
</dbReference>
<dbReference type="Pfam" id="PF00172">
    <property type="entry name" value="Zn_clus"/>
    <property type="match status" value="1"/>
</dbReference>
<dbReference type="InterPro" id="IPR051127">
    <property type="entry name" value="Fungal_SecMet_Regulators"/>
</dbReference>